<gene>
    <name evidence="7" type="ORF">CLV27_0497</name>
</gene>
<comment type="subcellular location">
    <subcellularLocation>
        <location evidence="1">Membrane</location>
    </subcellularLocation>
</comment>
<evidence type="ECO:0000256" key="1">
    <source>
        <dbReference type="ARBA" id="ARBA00004370"/>
    </source>
</evidence>
<evidence type="ECO:0000256" key="4">
    <source>
        <dbReference type="ARBA" id="ARBA00023136"/>
    </source>
</evidence>
<comment type="caution">
    <text evidence="7">The sequence shown here is derived from an EMBL/GenBank/DDBJ whole genome shotgun (WGS) entry which is preliminary data.</text>
</comment>
<accession>A0A4R1GHV6</accession>
<dbReference type="Proteomes" id="UP000295777">
    <property type="component" value="Unassembled WGS sequence"/>
</dbReference>
<dbReference type="EMBL" id="SMFV01000001">
    <property type="protein sequence ID" value="TCK06691.1"/>
    <property type="molecule type" value="Genomic_DNA"/>
</dbReference>
<protein>
    <submittedName>
        <fullName evidence="7">Uncharacterized protein DUF4149</fullName>
    </submittedName>
</protein>
<dbReference type="RefSeq" id="WP_132525458.1">
    <property type="nucleotide sequence ID" value="NZ_SMFV01000001.1"/>
</dbReference>
<name>A0A4R1GHV6_9BACT</name>
<organism evidence="7 8">
    <name type="scientific">Phorcysia thermohydrogeniphila</name>
    <dbReference type="NCBI Taxonomy" id="936138"/>
    <lineage>
        <taxon>Bacteria</taxon>
        <taxon>Pseudomonadati</taxon>
        <taxon>Aquificota</taxon>
        <taxon>Aquificia</taxon>
        <taxon>Desulfurobacteriales</taxon>
        <taxon>Desulfurobacteriaceae</taxon>
        <taxon>Phorcysia</taxon>
    </lineage>
</organism>
<evidence type="ECO:0000313" key="7">
    <source>
        <dbReference type="EMBL" id="TCK06691.1"/>
    </source>
</evidence>
<feature type="transmembrane region" description="Helical" evidence="5">
    <location>
        <begin position="130"/>
        <end position="151"/>
    </location>
</feature>
<keyword evidence="2 5" id="KW-0812">Transmembrane</keyword>
<feature type="domain" description="TMEM205-like" evidence="6">
    <location>
        <begin position="12"/>
        <end position="109"/>
    </location>
</feature>
<dbReference type="Pfam" id="PF13664">
    <property type="entry name" value="DUF4149"/>
    <property type="match status" value="1"/>
</dbReference>
<dbReference type="InterPro" id="IPR025423">
    <property type="entry name" value="TMEM205-like"/>
</dbReference>
<feature type="transmembrane region" description="Helical" evidence="5">
    <location>
        <begin position="13"/>
        <end position="35"/>
    </location>
</feature>
<keyword evidence="4 5" id="KW-0472">Membrane</keyword>
<evidence type="ECO:0000313" key="8">
    <source>
        <dbReference type="Proteomes" id="UP000295777"/>
    </source>
</evidence>
<keyword evidence="3 5" id="KW-1133">Transmembrane helix</keyword>
<evidence type="ECO:0000256" key="5">
    <source>
        <dbReference type="SAM" id="Phobius"/>
    </source>
</evidence>
<sequence length="153" mass="16883">MGVLLKSLYLYSISLWVGSLFFFSAVGAPAAFRALPKEEAGKYTGTVFPKYFGLGYIFGLTALVSLYLLTKNTLTLLSSLVLLLLLLMNLLNVVNGLVIVPKASLLKAEFYRSKEESYYNKFLKLHRVSMVLNALTLILGLMAIGVTSLYLSL</sequence>
<evidence type="ECO:0000256" key="3">
    <source>
        <dbReference type="ARBA" id="ARBA00022989"/>
    </source>
</evidence>
<keyword evidence="8" id="KW-1185">Reference proteome</keyword>
<dbReference type="GO" id="GO:0016020">
    <property type="term" value="C:membrane"/>
    <property type="evidence" value="ECO:0007669"/>
    <property type="project" value="UniProtKB-SubCell"/>
</dbReference>
<proteinExistence type="predicted"/>
<dbReference type="OrthoDB" id="5397209at2"/>
<feature type="transmembrane region" description="Helical" evidence="5">
    <location>
        <begin position="47"/>
        <end position="70"/>
    </location>
</feature>
<dbReference type="AlphaFoldDB" id="A0A4R1GHV6"/>
<reference evidence="7 8" key="1">
    <citation type="submission" date="2019-03" db="EMBL/GenBank/DDBJ databases">
        <title>Genomic Encyclopedia of Archaeal and Bacterial Type Strains, Phase II (KMG-II): from individual species to whole genera.</title>
        <authorList>
            <person name="Goeker M."/>
        </authorList>
    </citation>
    <scope>NUCLEOTIDE SEQUENCE [LARGE SCALE GENOMIC DNA]</scope>
    <source>
        <strain evidence="7 8">DSM 24425</strain>
    </source>
</reference>
<feature type="transmembrane region" description="Helical" evidence="5">
    <location>
        <begin position="76"/>
        <end position="100"/>
    </location>
</feature>
<evidence type="ECO:0000259" key="6">
    <source>
        <dbReference type="Pfam" id="PF13664"/>
    </source>
</evidence>
<evidence type="ECO:0000256" key="2">
    <source>
        <dbReference type="ARBA" id="ARBA00022692"/>
    </source>
</evidence>